<name>A0A563UG50_9SPHI</name>
<dbReference type="AlphaFoldDB" id="A0A563UG50"/>
<gene>
    <name evidence="1" type="ORF">FPZ43_05360</name>
</gene>
<accession>A0A563UG50</accession>
<organism evidence="1 2">
    <name type="scientific">Mucilaginibacter pallidiroseus</name>
    <dbReference type="NCBI Taxonomy" id="2599295"/>
    <lineage>
        <taxon>Bacteria</taxon>
        <taxon>Pseudomonadati</taxon>
        <taxon>Bacteroidota</taxon>
        <taxon>Sphingobacteriia</taxon>
        <taxon>Sphingobacteriales</taxon>
        <taxon>Sphingobacteriaceae</taxon>
        <taxon>Mucilaginibacter</taxon>
    </lineage>
</organism>
<dbReference type="RefSeq" id="WP_146380830.1">
    <property type="nucleotide sequence ID" value="NZ_VOEJ01000002.1"/>
</dbReference>
<reference evidence="1 2" key="1">
    <citation type="submission" date="2019-07" db="EMBL/GenBank/DDBJ databases">
        <authorList>
            <person name="Kim J."/>
        </authorList>
    </citation>
    <scope>NUCLEOTIDE SEQUENCE [LARGE SCALE GENOMIC DNA]</scope>
    <source>
        <strain evidence="2">dk17</strain>
    </source>
</reference>
<dbReference type="OrthoDB" id="1254580at2"/>
<proteinExistence type="predicted"/>
<protein>
    <submittedName>
        <fullName evidence="1">Uncharacterized protein</fullName>
    </submittedName>
</protein>
<evidence type="ECO:0000313" key="2">
    <source>
        <dbReference type="Proteomes" id="UP000320042"/>
    </source>
</evidence>
<keyword evidence="2" id="KW-1185">Reference proteome</keyword>
<dbReference type="Proteomes" id="UP000320042">
    <property type="component" value="Unassembled WGS sequence"/>
</dbReference>
<comment type="caution">
    <text evidence="1">The sequence shown here is derived from an EMBL/GenBank/DDBJ whole genome shotgun (WGS) entry which is preliminary data.</text>
</comment>
<dbReference type="EMBL" id="VOEJ01000002">
    <property type="protein sequence ID" value="TWR30370.1"/>
    <property type="molecule type" value="Genomic_DNA"/>
</dbReference>
<evidence type="ECO:0000313" key="1">
    <source>
        <dbReference type="EMBL" id="TWR30370.1"/>
    </source>
</evidence>
<sequence>MSLFRERNSIKSQIIDTEKMLELVKDHPLMSISLTERLTLLKNKLSEISADIIEPSITLLFSGNAVRGSVGIKSSFVSKILLPFQEIVKTQSALVRFGNVARRGQAKSSPYTELFLSSLPVGSFGIELRKLDSQDLFAEIDVAYAMKEVIQLIKDTSESDEKFEKVLSKTPKRNLSNLKKFLKEVSNEQSFLEMESGELHAEISKESVTAAYFRVAEAIDSEEEIQIEGILRGFLLDSWKFEIQDSNGKHISGSISDDLSEAELIEFDQRFLNNDCKLHLRKFTTKFKTGNENEEYELLGISEM</sequence>